<dbReference type="Proteomes" id="UP000324800">
    <property type="component" value="Unassembled WGS sequence"/>
</dbReference>
<evidence type="ECO:0000256" key="1">
    <source>
        <dbReference type="SAM" id="Phobius"/>
    </source>
</evidence>
<proteinExistence type="predicted"/>
<name>A0A5J4QEF0_9EUKA</name>
<feature type="non-terminal residue" evidence="2">
    <location>
        <position position="111"/>
    </location>
</feature>
<evidence type="ECO:0008006" key="4">
    <source>
        <dbReference type="Google" id="ProtNLM"/>
    </source>
</evidence>
<evidence type="ECO:0000313" key="3">
    <source>
        <dbReference type="Proteomes" id="UP000324800"/>
    </source>
</evidence>
<organism evidence="2 3">
    <name type="scientific">Streblomastix strix</name>
    <dbReference type="NCBI Taxonomy" id="222440"/>
    <lineage>
        <taxon>Eukaryota</taxon>
        <taxon>Metamonada</taxon>
        <taxon>Preaxostyla</taxon>
        <taxon>Oxymonadida</taxon>
        <taxon>Streblomastigidae</taxon>
        <taxon>Streblomastix</taxon>
    </lineage>
</organism>
<reference evidence="2 3" key="1">
    <citation type="submission" date="2019-03" db="EMBL/GenBank/DDBJ databases">
        <title>Single cell metagenomics reveals metabolic interactions within the superorganism composed of flagellate Streblomastix strix and complex community of Bacteroidetes bacteria on its surface.</title>
        <authorList>
            <person name="Treitli S.C."/>
            <person name="Kolisko M."/>
            <person name="Husnik F."/>
            <person name="Keeling P."/>
            <person name="Hampl V."/>
        </authorList>
    </citation>
    <scope>NUCLEOTIDE SEQUENCE [LARGE SCALE GENOMIC DNA]</scope>
    <source>
        <strain evidence="2">ST1C</strain>
    </source>
</reference>
<feature type="transmembrane region" description="Helical" evidence="1">
    <location>
        <begin position="12"/>
        <end position="36"/>
    </location>
</feature>
<accession>A0A5J4QEF0</accession>
<gene>
    <name evidence="2" type="ORF">EZS28_054823</name>
</gene>
<keyword evidence="1" id="KW-1133">Transmembrane helix</keyword>
<dbReference type="AlphaFoldDB" id="A0A5J4QEF0"/>
<comment type="caution">
    <text evidence="2">The sequence shown here is derived from an EMBL/GenBank/DDBJ whole genome shotgun (WGS) entry which is preliminary data.</text>
</comment>
<dbReference type="EMBL" id="SNRW01045892">
    <property type="protein sequence ID" value="KAA6319400.1"/>
    <property type="molecule type" value="Genomic_DNA"/>
</dbReference>
<evidence type="ECO:0000313" key="2">
    <source>
        <dbReference type="EMBL" id="KAA6319400.1"/>
    </source>
</evidence>
<keyword evidence="1" id="KW-0812">Transmembrane</keyword>
<keyword evidence="1" id="KW-0472">Membrane</keyword>
<feature type="transmembrane region" description="Helical" evidence="1">
    <location>
        <begin position="68"/>
        <end position="86"/>
    </location>
</feature>
<protein>
    <recommendedName>
        <fullName evidence="4">Transmembrane protein</fullName>
    </recommendedName>
</protein>
<sequence>MVLKIVIIVIHPVQWIIILVILVIQIMILKIVIIVIHPVKQIIILEILVIQIMVLKIVIIVIHPVQQIIIFVILVIQIMFFDYLNFPQKLDLNLIGDDDEATDSFSGDISM</sequence>